<reference evidence="1 2" key="1">
    <citation type="journal article" date="2018" name="Mol. Biol. Evol.">
        <title>Broad Genomic Sampling Reveals a Smut Pathogenic Ancestry of the Fungal Clade Ustilaginomycotina.</title>
        <authorList>
            <person name="Kijpornyongpan T."/>
            <person name="Mondo S.J."/>
            <person name="Barry K."/>
            <person name="Sandor L."/>
            <person name="Lee J."/>
            <person name="Lipzen A."/>
            <person name="Pangilinan J."/>
            <person name="LaButti K."/>
            <person name="Hainaut M."/>
            <person name="Henrissat B."/>
            <person name="Grigoriev I.V."/>
            <person name="Spatafora J.W."/>
            <person name="Aime M.C."/>
        </authorList>
    </citation>
    <scope>NUCLEOTIDE SEQUENCE [LARGE SCALE GENOMIC DNA]</scope>
    <source>
        <strain evidence="1 2">MCA 4718</strain>
    </source>
</reference>
<name>A0A316UAT8_9BASI</name>
<evidence type="ECO:0000313" key="1">
    <source>
        <dbReference type="EMBL" id="PWN22327.1"/>
    </source>
</evidence>
<dbReference type="Proteomes" id="UP000245942">
    <property type="component" value="Unassembled WGS sequence"/>
</dbReference>
<dbReference type="RefSeq" id="XP_025349487.1">
    <property type="nucleotide sequence ID" value="XM_025491954.1"/>
</dbReference>
<dbReference type="InterPro" id="IPR016181">
    <property type="entry name" value="Acyl_CoA_acyltransferase"/>
</dbReference>
<organism evidence="1 2">
    <name type="scientific">Pseudomicrostroma glucosiphilum</name>
    <dbReference type="NCBI Taxonomy" id="1684307"/>
    <lineage>
        <taxon>Eukaryota</taxon>
        <taxon>Fungi</taxon>
        <taxon>Dikarya</taxon>
        <taxon>Basidiomycota</taxon>
        <taxon>Ustilaginomycotina</taxon>
        <taxon>Exobasidiomycetes</taxon>
        <taxon>Microstromatales</taxon>
        <taxon>Microstromatales incertae sedis</taxon>
        <taxon>Pseudomicrostroma</taxon>
    </lineage>
</organism>
<dbReference type="AlphaFoldDB" id="A0A316UAT8"/>
<sequence>MLIRQALPEEGEELFDFYFPAVVALGRTFPTPTALNGTCKAEAYLREMRLQRITSPTIYSIIAFDDPEEEGGKRGKIIGLLEFGPPSGYSPLGKICPWEILCLYTSGRGKGIALPLIKYALQLARSEGKLVKPPKERRRLGVGAGGEAMVTANDSAAPASDGVDQAPAQAVLGVATHIDNVGGRAFYTKIGGKRTPGVYDIIVSTQALASL</sequence>
<gene>
    <name evidence="1" type="ORF">BCV69DRAFT_281331</name>
</gene>
<dbReference type="EMBL" id="KZ819323">
    <property type="protein sequence ID" value="PWN22327.1"/>
    <property type="molecule type" value="Genomic_DNA"/>
</dbReference>
<dbReference type="SUPFAM" id="SSF55729">
    <property type="entry name" value="Acyl-CoA N-acyltransferases (Nat)"/>
    <property type="match status" value="1"/>
</dbReference>
<dbReference type="Gene3D" id="3.40.630.30">
    <property type="match status" value="1"/>
</dbReference>
<proteinExistence type="predicted"/>
<evidence type="ECO:0000313" key="2">
    <source>
        <dbReference type="Proteomes" id="UP000245942"/>
    </source>
</evidence>
<protein>
    <submittedName>
        <fullName evidence="1">Uncharacterized protein</fullName>
    </submittedName>
</protein>
<dbReference type="GeneID" id="37013688"/>
<accession>A0A316UAT8</accession>
<keyword evidence="2" id="KW-1185">Reference proteome</keyword>